<reference evidence="2" key="1">
    <citation type="submission" date="2015-07" db="EMBL/GenBank/DDBJ databases">
        <title>Near-Complete Genome Sequence of the Cellulolytic Bacterium Bacteroides (Pseudobacteroides) cellulosolvens ATCC 35603.</title>
        <authorList>
            <person name="Dassa B."/>
            <person name="Utturkar S.M."/>
            <person name="Klingeman D.M."/>
            <person name="Hurt R.A."/>
            <person name="Keller M."/>
            <person name="Xu J."/>
            <person name="Reddy Y.H.K."/>
            <person name="Borovok I."/>
            <person name="Grinberg I.R."/>
            <person name="Lamed R."/>
            <person name="Zhivin O."/>
            <person name="Bayer E.A."/>
            <person name="Brown S.D."/>
        </authorList>
    </citation>
    <scope>NUCLEOTIDE SEQUENCE [LARGE SCALE GENOMIC DNA]</scope>
    <source>
        <strain evidence="2">DSM 2933</strain>
    </source>
</reference>
<comment type="caution">
    <text evidence="1">The sequence shown here is derived from an EMBL/GenBank/DDBJ whole genome shotgun (WGS) entry which is preliminary data.</text>
</comment>
<sequence length="76" mass="8370">MSNYSLEVVSEPKPGTATVFVHTKKGKYSFIQGYGNDNYQCGVCKNILAEKVDRGQITSIVFKCPNCDSFNVLKGT</sequence>
<accession>A0A0L6JGK0</accession>
<dbReference type="STRING" id="398512.Bccel_0091"/>
<evidence type="ECO:0000313" key="1">
    <source>
        <dbReference type="EMBL" id="KNY24834.1"/>
    </source>
</evidence>
<dbReference type="EMBL" id="LGTC01000001">
    <property type="protein sequence ID" value="KNY24834.1"/>
    <property type="molecule type" value="Genomic_DNA"/>
</dbReference>
<dbReference type="Proteomes" id="UP000036923">
    <property type="component" value="Unassembled WGS sequence"/>
</dbReference>
<dbReference type="RefSeq" id="WP_036939408.1">
    <property type="nucleotide sequence ID" value="NZ_JQKC01000009.1"/>
</dbReference>
<dbReference type="AlphaFoldDB" id="A0A0L6JGK0"/>
<proteinExistence type="predicted"/>
<gene>
    <name evidence="1" type="ORF">Bccel_0091</name>
</gene>
<evidence type="ECO:0000313" key="2">
    <source>
        <dbReference type="Proteomes" id="UP000036923"/>
    </source>
</evidence>
<keyword evidence="2" id="KW-1185">Reference proteome</keyword>
<organism evidence="1 2">
    <name type="scientific">Pseudobacteroides cellulosolvens ATCC 35603 = DSM 2933</name>
    <dbReference type="NCBI Taxonomy" id="398512"/>
    <lineage>
        <taxon>Bacteria</taxon>
        <taxon>Bacillati</taxon>
        <taxon>Bacillota</taxon>
        <taxon>Clostridia</taxon>
        <taxon>Eubacteriales</taxon>
        <taxon>Oscillospiraceae</taxon>
        <taxon>Pseudobacteroides</taxon>
    </lineage>
</organism>
<protein>
    <submittedName>
        <fullName evidence="1">Uncharacterized protein</fullName>
    </submittedName>
</protein>
<name>A0A0L6JGK0_9FIRM</name>